<proteinExistence type="predicted"/>
<accession>A0ACD5DH54</accession>
<dbReference type="Proteomes" id="UP001149860">
    <property type="component" value="Chromosome"/>
</dbReference>
<gene>
    <name evidence="1" type="ORF">O0236_004085</name>
</gene>
<organism evidence="1 2">
    <name type="scientific">Lentilactobacillus terminaliae</name>
    <dbReference type="NCBI Taxonomy" id="3003483"/>
    <lineage>
        <taxon>Bacteria</taxon>
        <taxon>Bacillati</taxon>
        <taxon>Bacillota</taxon>
        <taxon>Bacilli</taxon>
        <taxon>Lactobacillales</taxon>
        <taxon>Lactobacillaceae</taxon>
        <taxon>Lentilactobacillus</taxon>
    </lineage>
</organism>
<protein>
    <submittedName>
        <fullName evidence="1">Uncharacterized protein</fullName>
    </submittedName>
</protein>
<evidence type="ECO:0000313" key="1">
    <source>
        <dbReference type="EMBL" id="XFD40491.1"/>
    </source>
</evidence>
<name>A0ACD5DH54_9LACO</name>
<reference evidence="1" key="1">
    <citation type="submission" date="2024-08" db="EMBL/GenBank/DDBJ databases">
        <title>Lentilactobacillus sp. nov., isolated from tree bark.</title>
        <authorList>
            <person name="Phuengjayaem S."/>
            <person name="Tanasupawat S."/>
        </authorList>
    </citation>
    <scope>NUCLEOTIDE SEQUENCE</scope>
    <source>
        <strain evidence="1">SPB1-3</strain>
    </source>
</reference>
<keyword evidence="2" id="KW-1185">Reference proteome</keyword>
<evidence type="ECO:0000313" key="2">
    <source>
        <dbReference type="Proteomes" id="UP001149860"/>
    </source>
</evidence>
<dbReference type="EMBL" id="CP168151">
    <property type="protein sequence ID" value="XFD40491.1"/>
    <property type="molecule type" value="Genomic_DNA"/>
</dbReference>
<sequence length="235" mass="26213">MNKKIASILATGLLATGLGLVAQQSTAHASGYAWTKTKNYNNVPMHAKNTGTAYMWNWNHTKKIHNLKNYPNTTWYLSKSVKMVKGNKSGIYYQITSGNGKISGYVHRNYLVKSASKSELRSLILQVLNTTVPDNDLQKVADTAKNLHTSDSYYYFQDQLPEKEKKSFVLLTTNDAGKYDQALKNGTISIKEYVRKNIISGLASKGLTVSEVKNYRIGIEPSDVSAFILLLPPKQ</sequence>